<name>A0A9J6EID2_RHIMP</name>
<proteinExistence type="predicted"/>
<protein>
    <recommendedName>
        <fullName evidence="5">Nlr family card domain protein</fullName>
    </recommendedName>
</protein>
<evidence type="ECO:0000313" key="3">
    <source>
        <dbReference type="EMBL" id="KAH8034166.1"/>
    </source>
</evidence>
<dbReference type="Proteomes" id="UP000821866">
    <property type="component" value="Chromosome 2"/>
</dbReference>
<dbReference type="InterPro" id="IPR032675">
    <property type="entry name" value="LRR_dom_sf"/>
</dbReference>
<dbReference type="AlphaFoldDB" id="A0A9J6EID2"/>
<keyword evidence="1" id="KW-0677">Repeat</keyword>
<evidence type="ECO:0008006" key="5">
    <source>
        <dbReference type="Google" id="ProtNLM"/>
    </source>
</evidence>
<keyword evidence="4" id="KW-1185">Reference proteome</keyword>
<dbReference type="EMBL" id="JABSTU010000004">
    <property type="protein sequence ID" value="KAH8034166.1"/>
    <property type="molecule type" value="Genomic_DNA"/>
</dbReference>
<accession>A0A9J6EID2</accession>
<dbReference type="PANTHER" id="PTHR24111:SF0">
    <property type="entry name" value="LEUCINE-RICH REPEAT-CONTAINING PROTEIN"/>
    <property type="match status" value="1"/>
</dbReference>
<evidence type="ECO:0000313" key="4">
    <source>
        <dbReference type="Proteomes" id="UP000821866"/>
    </source>
</evidence>
<dbReference type="VEuPathDB" id="VectorBase:LOC119162097"/>
<dbReference type="SUPFAM" id="SSF52047">
    <property type="entry name" value="RNI-like"/>
    <property type="match status" value="2"/>
</dbReference>
<organism evidence="3 4">
    <name type="scientific">Rhipicephalus microplus</name>
    <name type="common">Cattle tick</name>
    <name type="synonym">Boophilus microplus</name>
    <dbReference type="NCBI Taxonomy" id="6941"/>
    <lineage>
        <taxon>Eukaryota</taxon>
        <taxon>Metazoa</taxon>
        <taxon>Ecdysozoa</taxon>
        <taxon>Arthropoda</taxon>
        <taxon>Chelicerata</taxon>
        <taxon>Arachnida</taxon>
        <taxon>Acari</taxon>
        <taxon>Parasitiformes</taxon>
        <taxon>Ixodida</taxon>
        <taxon>Ixodoidea</taxon>
        <taxon>Ixodidae</taxon>
        <taxon>Rhipicephalinae</taxon>
        <taxon>Rhipicephalus</taxon>
        <taxon>Boophilus</taxon>
    </lineage>
</organism>
<feature type="region of interest" description="Disordered" evidence="2">
    <location>
        <begin position="1"/>
        <end position="49"/>
    </location>
</feature>
<sequence length="768" mass="86682">MERQHNRQLPHGVLRESVPSVEIVARRKTPSESHKMDSMDSEAAAPPGNDDCTDGLSDLLVHQESFRGGFSRSLVNHRMPCTASTYTRCQIVASISKWNEILCWLELELRELPGEGRELGLVHVRNICHVRPEENQIRQAAAILYWLLKTHRCVASVQIPDYIGDPVITYWCSTVICCMLSGNDSVKSLTFVGPLPVKRERIREVLLSMKHLEELHYAVFSPDASFPEMISDLLRASETLTVLNFTAPFIKKKEHGLLLKALKVNSMLRDLTLSSPAIIAQPELFFEFMSGTNVLKHLKVCGIPYEDNGDAMKWIFQGMLKNGTVSSLEAHELSLDSENVKWGARMLAQSKVLRNLKLWHCSCFLGYPITDLLGLIDFTDTASWLEAISNNGTLENLTLSLSVWRSEYWEQFFHVLSQHGSLKMATLVTDKTDRDRLAEIANKVEEVGCEGKVTFVDYYTGDSIPLANCKNYSHLFAYVRATDNCKALPLYQQLSTFAPLTFLHLVIKQWEKELCWLLVEFVSVACTLQTLQLELRGSSFPTESHDWWPALSQSLLRNGSIIDLGLGIHVEDHCEGVECLGQTVARSKTIRKLRLCDWLSSARDSFFRGVHSVIFENYALCHVDVGLEFPCSPSQAHRLAIMLDVARRNSGYVARAAQFLHCRWCDTPCAAALDRVHRHPALMAELSKVASISEADAAVAVRQRLRGIEDMHTFMRLAGVVKARVTCQPRDDGRAQLDALDEHCWAHVRRYLQLDDVVWHCSSSTNAM</sequence>
<gene>
    <name evidence="3" type="ORF">HPB51_021556</name>
</gene>
<reference evidence="3" key="1">
    <citation type="journal article" date="2020" name="Cell">
        <title>Large-Scale Comparative Analyses of Tick Genomes Elucidate Their Genetic Diversity and Vector Capacities.</title>
        <authorList>
            <consortium name="Tick Genome and Microbiome Consortium (TIGMIC)"/>
            <person name="Jia N."/>
            <person name="Wang J."/>
            <person name="Shi W."/>
            <person name="Du L."/>
            <person name="Sun Y."/>
            <person name="Zhan W."/>
            <person name="Jiang J.F."/>
            <person name="Wang Q."/>
            <person name="Zhang B."/>
            <person name="Ji P."/>
            <person name="Bell-Sakyi L."/>
            <person name="Cui X.M."/>
            <person name="Yuan T.T."/>
            <person name="Jiang B.G."/>
            <person name="Yang W.F."/>
            <person name="Lam T.T."/>
            <person name="Chang Q.C."/>
            <person name="Ding S.J."/>
            <person name="Wang X.J."/>
            <person name="Zhu J.G."/>
            <person name="Ruan X.D."/>
            <person name="Zhao L."/>
            <person name="Wei J.T."/>
            <person name="Ye R.Z."/>
            <person name="Que T.C."/>
            <person name="Du C.H."/>
            <person name="Zhou Y.H."/>
            <person name="Cheng J.X."/>
            <person name="Dai P.F."/>
            <person name="Guo W.B."/>
            <person name="Han X.H."/>
            <person name="Huang E.J."/>
            <person name="Li L.F."/>
            <person name="Wei W."/>
            <person name="Gao Y.C."/>
            <person name="Liu J.Z."/>
            <person name="Shao H.Z."/>
            <person name="Wang X."/>
            <person name="Wang C.C."/>
            <person name="Yang T.C."/>
            <person name="Huo Q.B."/>
            <person name="Li W."/>
            <person name="Chen H.Y."/>
            <person name="Chen S.E."/>
            <person name="Zhou L.G."/>
            <person name="Ni X.B."/>
            <person name="Tian J.H."/>
            <person name="Sheng Y."/>
            <person name="Liu T."/>
            <person name="Pan Y.S."/>
            <person name="Xia L.Y."/>
            <person name="Li J."/>
            <person name="Zhao F."/>
            <person name="Cao W.C."/>
        </authorList>
    </citation>
    <scope>NUCLEOTIDE SEQUENCE</scope>
    <source>
        <strain evidence="3">Rmic-2018</strain>
    </source>
</reference>
<dbReference type="Gene3D" id="3.80.10.10">
    <property type="entry name" value="Ribonuclease Inhibitor"/>
    <property type="match status" value="1"/>
</dbReference>
<dbReference type="InterPro" id="IPR052201">
    <property type="entry name" value="LRR-containing_regulator"/>
</dbReference>
<feature type="compositionally biased region" description="Basic and acidic residues" evidence="2">
    <location>
        <begin position="29"/>
        <end position="38"/>
    </location>
</feature>
<evidence type="ECO:0000256" key="1">
    <source>
        <dbReference type="ARBA" id="ARBA00022737"/>
    </source>
</evidence>
<dbReference type="PANTHER" id="PTHR24111">
    <property type="entry name" value="LEUCINE-RICH REPEAT-CONTAINING PROTEIN 34"/>
    <property type="match status" value="1"/>
</dbReference>
<reference evidence="3" key="2">
    <citation type="submission" date="2021-09" db="EMBL/GenBank/DDBJ databases">
        <authorList>
            <person name="Jia N."/>
            <person name="Wang J."/>
            <person name="Shi W."/>
            <person name="Du L."/>
            <person name="Sun Y."/>
            <person name="Zhan W."/>
            <person name="Jiang J."/>
            <person name="Wang Q."/>
            <person name="Zhang B."/>
            <person name="Ji P."/>
            <person name="Sakyi L.B."/>
            <person name="Cui X."/>
            <person name="Yuan T."/>
            <person name="Jiang B."/>
            <person name="Yang W."/>
            <person name="Lam T.T.-Y."/>
            <person name="Chang Q."/>
            <person name="Ding S."/>
            <person name="Wang X."/>
            <person name="Zhu J."/>
            <person name="Ruan X."/>
            <person name="Zhao L."/>
            <person name="Wei J."/>
            <person name="Que T."/>
            <person name="Du C."/>
            <person name="Cheng J."/>
            <person name="Dai P."/>
            <person name="Han X."/>
            <person name="Huang E."/>
            <person name="Gao Y."/>
            <person name="Liu J."/>
            <person name="Shao H."/>
            <person name="Ye R."/>
            <person name="Li L."/>
            <person name="Wei W."/>
            <person name="Wang X."/>
            <person name="Wang C."/>
            <person name="Huo Q."/>
            <person name="Li W."/>
            <person name="Guo W."/>
            <person name="Chen H."/>
            <person name="Chen S."/>
            <person name="Zhou L."/>
            <person name="Zhou L."/>
            <person name="Ni X."/>
            <person name="Tian J."/>
            <person name="Zhou Y."/>
            <person name="Sheng Y."/>
            <person name="Liu T."/>
            <person name="Pan Y."/>
            <person name="Xia L."/>
            <person name="Li J."/>
            <person name="Zhao F."/>
            <person name="Cao W."/>
        </authorList>
    </citation>
    <scope>NUCLEOTIDE SEQUENCE</scope>
    <source>
        <strain evidence="3">Rmic-2018</strain>
        <tissue evidence="3">Larvae</tissue>
    </source>
</reference>
<comment type="caution">
    <text evidence="3">The sequence shown here is derived from an EMBL/GenBank/DDBJ whole genome shotgun (WGS) entry which is preliminary data.</text>
</comment>
<evidence type="ECO:0000256" key="2">
    <source>
        <dbReference type="SAM" id="MobiDB-lite"/>
    </source>
</evidence>